<gene>
    <name evidence="9" type="primary">ddpX_2</name>
    <name evidence="9" type="ORF">LMG29739_04343</name>
</gene>
<dbReference type="GO" id="GO:0160237">
    <property type="term" value="F:D-Ala-D-Ala dipeptidase activity"/>
    <property type="evidence" value="ECO:0007669"/>
    <property type="project" value="UniProtKB-EC"/>
</dbReference>
<dbReference type="GO" id="GO:0071555">
    <property type="term" value="P:cell wall organization"/>
    <property type="evidence" value="ECO:0007669"/>
    <property type="project" value="UniProtKB-KW"/>
</dbReference>
<keyword evidence="10" id="KW-1185">Reference proteome</keyword>
<name>A0A6J5EDM8_9BURK</name>
<dbReference type="InterPro" id="IPR009045">
    <property type="entry name" value="Zn_M74/Hedgehog-like"/>
</dbReference>
<accession>A0A6J5EDM8</accession>
<dbReference type="GO" id="GO:0006508">
    <property type="term" value="P:proteolysis"/>
    <property type="evidence" value="ECO:0007669"/>
    <property type="project" value="UniProtKB-KW"/>
</dbReference>
<sequence length="235" mass="26456">MNSNGDLVTSPEDLWPMDEFKSTAPLKIDLVYATASHPENLFEVALYRADARLWLHRELAEVVIKAARICYQKSGYIVVLKDGLRPVDVQAAMYDAPIVKANPHWTAGETRMLAEPGQGGHPRGMAIDMALETADGCLVDMGTHFDHLPNDPADNPASRNYEKISNVAKSNRRLLTQAMLDAASALNRQLLPLPSEWWDFRFPAAYSERYAALCEHHLLPHQRMSVKRVEHEKSR</sequence>
<proteinExistence type="predicted"/>
<dbReference type="Gene3D" id="3.30.1380.10">
    <property type="match status" value="1"/>
</dbReference>
<dbReference type="EMBL" id="CADIKF010000038">
    <property type="protein sequence ID" value="CAB3764383.1"/>
    <property type="molecule type" value="Genomic_DNA"/>
</dbReference>
<evidence type="ECO:0000256" key="8">
    <source>
        <dbReference type="ARBA" id="ARBA00023316"/>
    </source>
</evidence>
<evidence type="ECO:0000256" key="2">
    <source>
        <dbReference type="ARBA" id="ARBA00022670"/>
    </source>
</evidence>
<evidence type="ECO:0000256" key="7">
    <source>
        <dbReference type="ARBA" id="ARBA00023049"/>
    </source>
</evidence>
<dbReference type="PANTHER" id="PTHR43126:SF1">
    <property type="entry name" value="D-ALANYL-D-ALANINE DIPEPTIDASE"/>
    <property type="match status" value="1"/>
</dbReference>
<dbReference type="EC" id="3.4.13.22" evidence="9"/>
<evidence type="ECO:0000313" key="9">
    <source>
        <dbReference type="EMBL" id="CAB3764383.1"/>
    </source>
</evidence>
<dbReference type="Pfam" id="PF01427">
    <property type="entry name" value="Peptidase_M15"/>
    <property type="match status" value="1"/>
</dbReference>
<evidence type="ECO:0000256" key="4">
    <source>
        <dbReference type="ARBA" id="ARBA00022801"/>
    </source>
</evidence>
<dbReference type="PANTHER" id="PTHR43126">
    <property type="entry name" value="D-ALANYL-D-ALANINE DIPEPTIDASE"/>
    <property type="match status" value="1"/>
</dbReference>
<evidence type="ECO:0000256" key="3">
    <source>
        <dbReference type="ARBA" id="ARBA00022723"/>
    </source>
</evidence>
<evidence type="ECO:0000256" key="1">
    <source>
        <dbReference type="ARBA" id="ARBA00001362"/>
    </source>
</evidence>
<keyword evidence="3" id="KW-0479">Metal-binding</keyword>
<evidence type="ECO:0000313" key="10">
    <source>
        <dbReference type="Proteomes" id="UP000494329"/>
    </source>
</evidence>
<dbReference type="AlphaFoldDB" id="A0A6J5EDM8"/>
<dbReference type="GO" id="GO:0046872">
    <property type="term" value="F:metal ion binding"/>
    <property type="evidence" value="ECO:0007669"/>
    <property type="project" value="UniProtKB-KW"/>
</dbReference>
<keyword evidence="6 9" id="KW-0224">Dipeptidase</keyword>
<keyword evidence="8" id="KW-0961">Cell wall biogenesis/degradation</keyword>
<evidence type="ECO:0000256" key="6">
    <source>
        <dbReference type="ARBA" id="ARBA00022997"/>
    </source>
</evidence>
<keyword evidence="5" id="KW-0862">Zinc</keyword>
<reference evidence="9 10" key="1">
    <citation type="submission" date="2020-04" db="EMBL/GenBank/DDBJ databases">
        <authorList>
            <person name="De Canck E."/>
        </authorList>
    </citation>
    <scope>NUCLEOTIDE SEQUENCE [LARGE SCALE GENOMIC DNA]</scope>
    <source>
        <strain evidence="9 10">LMG 29739</strain>
    </source>
</reference>
<comment type="catalytic activity">
    <reaction evidence="1">
        <text>D-alanyl-D-alanine + H2O = 2 D-alanine</text>
        <dbReference type="Rhea" id="RHEA:20661"/>
        <dbReference type="ChEBI" id="CHEBI:15377"/>
        <dbReference type="ChEBI" id="CHEBI:57416"/>
        <dbReference type="ChEBI" id="CHEBI:57822"/>
        <dbReference type="EC" id="3.4.13.22"/>
    </reaction>
</comment>
<dbReference type="RefSeq" id="WP_175113157.1">
    <property type="nucleotide sequence ID" value="NZ_CADIKF010000038.1"/>
</dbReference>
<dbReference type="GO" id="GO:0008237">
    <property type="term" value="F:metallopeptidase activity"/>
    <property type="evidence" value="ECO:0007669"/>
    <property type="project" value="UniProtKB-KW"/>
</dbReference>
<keyword evidence="7" id="KW-0482">Metalloprotease</keyword>
<keyword evidence="2" id="KW-0645">Protease</keyword>
<evidence type="ECO:0000256" key="5">
    <source>
        <dbReference type="ARBA" id="ARBA00022833"/>
    </source>
</evidence>
<dbReference type="Proteomes" id="UP000494329">
    <property type="component" value="Unassembled WGS sequence"/>
</dbReference>
<dbReference type="SUPFAM" id="SSF55166">
    <property type="entry name" value="Hedgehog/DD-peptidase"/>
    <property type="match status" value="1"/>
</dbReference>
<protein>
    <submittedName>
        <fullName evidence="9">D-alanyl-D-alanine dipeptidase</fullName>
        <ecNumber evidence="9">3.4.13.22</ecNumber>
    </submittedName>
</protein>
<organism evidence="9 10">
    <name type="scientific">Paraburkholderia solisilvae</name>
    <dbReference type="NCBI Taxonomy" id="624376"/>
    <lineage>
        <taxon>Bacteria</taxon>
        <taxon>Pseudomonadati</taxon>
        <taxon>Pseudomonadota</taxon>
        <taxon>Betaproteobacteria</taxon>
        <taxon>Burkholderiales</taxon>
        <taxon>Burkholderiaceae</taxon>
        <taxon>Paraburkholderia</taxon>
    </lineage>
</organism>
<dbReference type="InterPro" id="IPR000755">
    <property type="entry name" value="A_A_dipeptidase"/>
</dbReference>
<keyword evidence="4 9" id="KW-0378">Hydrolase</keyword>